<keyword evidence="4 8" id="KW-0812">Transmembrane</keyword>
<feature type="domain" description="Major facilitator superfamily (MFS) profile" evidence="9">
    <location>
        <begin position="17"/>
        <end position="456"/>
    </location>
</feature>
<feature type="transmembrane region" description="Helical" evidence="8">
    <location>
        <begin position="432"/>
        <end position="452"/>
    </location>
</feature>
<dbReference type="InterPro" id="IPR036259">
    <property type="entry name" value="MFS_trans_sf"/>
</dbReference>
<proteinExistence type="inferred from homology"/>
<comment type="similarity">
    <text evidence="2 7">Belongs to the major facilitator superfamily. Sugar transporter (TC 2.A.1.1) family.</text>
</comment>
<dbReference type="Proteomes" id="UP000233524">
    <property type="component" value="Unassembled WGS sequence"/>
</dbReference>
<dbReference type="OrthoDB" id="6612291at2759"/>
<dbReference type="EMBL" id="NLAX01000701">
    <property type="protein sequence ID" value="PKS08026.1"/>
    <property type="molecule type" value="Genomic_DNA"/>
</dbReference>
<evidence type="ECO:0000256" key="4">
    <source>
        <dbReference type="ARBA" id="ARBA00022692"/>
    </source>
</evidence>
<feature type="transmembrane region" description="Helical" evidence="8">
    <location>
        <begin position="335"/>
        <end position="355"/>
    </location>
</feature>
<keyword evidence="5 8" id="KW-1133">Transmembrane helix</keyword>
<dbReference type="PANTHER" id="PTHR48022:SF77">
    <property type="entry name" value="MAJOR FACILITATOR SUPERFAMILY (MFS) PROFILE DOMAIN-CONTAINING PROTEIN"/>
    <property type="match status" value="1"/>
</dbReference>
<comment type="caution">
    <text evidence="10">The sequence shown here is derived from an EMBL/GenBank/DDBJ whole genome shotgun (WGS) entry which is preliminary data.</text>
</comment>
<evidence type="ECO:0000256" key="2">
    <source>
        <dbReference type="ARBA" id="ARBA00010992"/>
    </source>
</evidence>
<dbReference type="PANTHER" id="PTHR48022">
    <property type="entry name" value="PLASTIDIC GLUCOSE TRANSPORTER 4"/>
    <property type="match status" value="1"/>
</dbReference>
<dbReference type="NCBIfam" id="TIGR00879">
    <property type="entry name" value="SP"/>
    <property type="match status" value="1"/>
</dbReference>
<feature type="transmembrane region" description="Helical" evidence="8">
    <location>
        <begin position="183"/>
        <end position="203"/>
    </location>
</feature>
<dbReference type="InterPro" id="IPR005828">
    <property type="entry name" value="MFS_sugar_transport-like"/>
</dbReference>
<comment type="subcellular location">
    <subcellularLocation>
        <location evidence="1">Membrane</location>
        <topology evidence="1">Multi-pass membrane protein</topology>
    </subcellularLocation>
</comment>
<dbReference type="GO" id="GO:0005351">
    <property type="term" value="F:carbohydrate:proton symporter activity"/>
    <property type="evidence" value="ECO:0007669"/>
    <property type="project" value="TreeGrafter"/>
</dbReference>
<dbReference type="InterPro" id="IPR020846">
    <property type="entry name" value="MFS_dom"/>
</dbReference>
<dbReference type="SUPFAM" id="SSF103473">
    <property type="entry name" value="MFS general substrate transporter"/>
    <property type="match status" value="1"/>
</dbReference>
<feature type="transmembrane region" description="Helical" evidence="8">
    <location>
        <begin position="403"/>
        <end position="426"/>
    </location>
</feature>
<dbReference type="Gene3D" id="1.20.1250.20">
    <property type="entry name" value="MFS general substrate transporter like domains"/>
    <property type="match status" value="1"/>
</dbReference>
<evidence type="ECO:0000256" key="8">
    <source>
        <dbReference type="SAM" id="Phobius"/>
    </source>
</evidence>
<evidence type="ECO:0000256" key="3">
    <source>
        <dbReference type="ARBA" id="ARBA00022448"/>
    </source>
</evidence>
<dbReference type="InParanoid" id="A0A2N3N6H7"/>
<evidence type="ECO:0000313" key="10">
    <source>
        <dbReference type="EMBL" id="PKS08026.1"/>
    </source>
</evidence>
<protein>
    <recommendedName>
        <fullName evidence="9">Major facilitator superfamily (MFS) profile domain-containing protein</fullName>
    </recommendedName>
</protein>
<dbReference type="Pfam" id="PF00083">
    <property type="entry name" value="Sugar_tr"/>
    <property type="match status" value="1"/>
</dbReference>
<keyword evidence="3 7" id="KW-0813">Transport</keyword>
<dbReference type="InterPro" id="IPR050360">
    <property type="entry name" value="MFS_Sugar_Transporters"/>
</dbReference>
<evidence type="ECO:0000256" key="1">
    <source>
        <dbReference type="ARBA" id="ARBA00004141"/>
    </source>
</evidence>
<dbReference type="InterPro" id="IPR003663">
    <property type="entry name" value="Sugar/inositol_transpt"/>
</dbReference>
<accession>A0A2N3N6H7</accession>
<evidence type="ECO:0000256" key="5">
    <source>
        <dbReference type="ARBA" id="ARBA00022989"/>
    </source>
</evidence>
<dbReference type="GO" id="GO:0016020">
    <property type="term" value="C:membrane"/>
    <property type="evidence" value="ECO:0007669"/>
    <property type="project" value="UniProtKB-SubCell"/>
</dbReference>
<gene>
    <name evidence="10" type="ORF">jhhlp_006638</name>
</gene>
<feature type="transmembrane region" description="Helical" evidence="8">
    <location>
        <begin position="151"/>
        <end position="171"/>
    </location>
</feature>
<sequence length="513" mass="56587">MKAFHGWRQLTPTLVFSCLVFLQGAILFGIDTGSFGSLQALPSFLNRFGVPNDEGVYKLPPGRQSLMNSLPWVGKIIGCISAERLIEYLAYKKTMYLISAFQIVAVIIEVTAHSWPQFTVGRIIAYAAVGWVENTVPAYNAETSPAAVRGLISGSMMMVTALGNLWGAGMSRAYATEHGDKGWIIPTAVQLIPAILLLALVPFTPESPRWLILKGRKEEAKKSLDRIRPAADVRSGATQVEADILEKAILHDEERQGSWLDLLRRRYIRRTWICITMFFIQQNNGSQFIQSYAATFYVQQGLKEKSFTYNIVGQVAGFVGCFVGLILLDITGRRVLVIYGSFVCAALLYVAAGLGTINVPNQDEANMIIACFMLLPAFTRISAANIAFLTGAEIGGVRMRRKIMAVGTACDVIGAFLTTFITPYLLPSMGVNIGWIFGSVAAFAVIWGFLFFPELKGRSLEEVDELFDAGLPAWRFQDYETKGIARATNTFDVALPKDEGIAHREQEVERESS</sequence>
<evidence type="ECO:0000256" key="6">
    <source>
        <dbReference type="ARBA" id="ARBA00023136"/>
    </source>
</evidence>
<keyword evidence="11" id="KW-1185">Reference proteome</keyword>
<dbReference type="PROSITE" id="PS50850">
    <property type="entry name" value="MFS"/>
    <property type="match status" value="1"/>
</dbReference>
<evidence type="ECO:0000313" key="11">
    <source>
        <dbReference type="Proteomes" id="UP000233524"/>
    </source>
</evidence>
<name>A0A2N3N6H7_9PEZI</name>
<dbReference type="VEuPathDB" id="FungiDB:jhhlp_006638"/>
<organism evidence="10 11">
    <name type="scientific">Lomentospora prolificans</name>
    <dbReference type="NCBI Taxonomy" id="41688"/>
    <lineage>
        <taxon>Eukaryota</taxon>
        <taxon>Fungi</taxon>
        <taxon>Dikarya</taxon>
        <taxon>Ascomycota</taxon>
        <taxon>Pezizomycotina</taxon>
        <taxon>Sordariomycetes</taxon>
        <taxon>Hypocreomycetidae</taxon>
        <taxon>Microascales</taxon>
        <taxon>Microascaceae</taxon>
        <taxon>Lomentospora</taxon>
    </lineage>
</organism>
<keyword evidence="6 8" id="KW-0472">Membrane</keyword>
<reference evidence="10 11" key="1">
    <citation type="journal article" date="2017" name="G3 (Bethesda)">
        <title>First Draft Genome Sequence of the Pathogenic Fungus Lomentospora prolificans (Formerly Scedosporium prolificans).</title>
        <authorList>
            <person name="Luo R."/>
            <person name="Zimin A."/>
            <person name="Workman R."/>
            <person name="Fan Y."/>
            <person name="Pertea G."/>
            <person name="Grossman N."/>
            <person name="Wear M.P."/>
            <person name="Jia B."/>
            <person name="Miller H."/>
            <person name="Casadevall A."/>
            <person name="Timp W."/>
            <person name="Zhang S.X."/>
            <person name="Salzberg S.L."/>
        </authorList>
    </citation>
    <scope>NUCLEOTIDE SEQUENCE [LARGE SCALE GENOMIC DNA]</scope>
    <source>
        <strain evidence="10 11">JHH-5317</strain>
    </source>
</reference>
<evidence type="ECO:0000256" key="7">
    <source>
        <dbReference type="RuleBase" id="RU003346"/>
    </source>
</evidence>
<dbReference type="AlphaFoldDB" id="A0A2N3N6H7"/>
<feature type="transmembrane region" description="Helical" evidence="8">
    <location>
        <begin position="367"/>
        <end position="391"/>
    </location>
</feature>
<evidence type="ECO:0000259" key="9">
    <source>
        <dbReference type="PROSITE" id="PS50850"/>
    </source>
</evidence>
<feature type="transmembrane region" description="Helical" evidence="8">
    <location>
        <begin position="307"/>
        <end position="328"/>
    </location>
</feature>